<evidence type="ECO:0000256" key="2">
    <source>
        <dbReference type="ARBA" id="ARBA00022475"/>
    </source>
</evidence>
<dbReference type="PANTHER" id="PTHR21137">
    <property type="entry name" value="ODORANT RECEPTOR"/>
    <property type="match status" value="1"/>
</dbReference>
<dbReference type="GO" id="GO:0005549">
    <property type="term" value="F:odorant binding"/>
    <property type="evidence" value="ECO:0007669"/>
    <property type="project" value="InterPro"/>
</dbReference>
<dbReference type="GO" id="GO:0005886">
    <property type="term" value="C:plasma membrane"/>
    <property type="evidence" value="ECO:0007669"/>
    <property type="project" value="UniProtKB-SubCell"/>
</dbReference>
<dbReference type="EMBL" id="ACPB03003210">
    <property type="status" value="NOT_ANNOTATED_CDS"/>
    <property type="molecule type" value="Genomic_DNA"/>
</dbReference>
<evidence type="ECO:0000313" key="10">
    <source>
        <dbReference type="EnsemblMetazoa" id="RPRC001767-PA"/>
    </source>
</evidence>
<dbReference type="AlphaFoldDB" id="T1HCK3"/>
<dbReference type="PANTHER" id="PTHR21137:SF35">
    <property type="entry name" value="ODORANT RECEPTOR 19A-RELATED"/>
    <property type="match status" value="1"/>
</dbReference>
<organism evidence="10 11">
    <name type="scientific">Rhodnius prolixus</name>
    <name type="common">Triatomid bug</name>
    <dbReference type="NCBI Taxonomy" id="13249"/>
    <lineage>
        <taxon>Eukaryota</taxon>
        <taxon>Metazoa</taxon>
        <taxon>Ecdysozoa</taxon>
        <taxon>Arthropoda</taxon>
        <taxon>Hexapoda</taxon>
        <taxon>Insecta</taxon>
        <taxon>Pterygota</taxon>
        <taxon>Neoptera</taxon>
        <taxon>Paraneoptera</taxon>
        <taxon>Hemiptera</taxon>
        <taxon>Heteroptera</taxon>
        <taxon>Panheteroptera</taxon>
        <taxon>Cimicomorpha</taxon>
        <taxon>Reduviidae</taxon>
        <taxon>Triatominae</taxon>
        <taxon>Rhodnius</taxon>
    </lineage>
</organism>
<dbReference type="VEuPathDB" id="VectorBase:RPRC001767"/>
<keyword evidence="8" id="KW-0675">Receptor</keyword>
<keyword evidence="2" id="KW-1003">Cell membrane</keyword>
<evidence type="ECO:0000256" key="1">
    <source>
        <dbReference type="ARBA" id="ARBA00004651"/>
    </source>
</evidence>
<keyword evidence="11" id="KW-1185">Reference proteome</keyword>
<dbReference type="Proteomes" id="UP000015103">
    <property type="component" value="Unassembled WGS sequence"/>
</dbReference>
<dbReference type="GO" id="GO:0004984">
    <property type="term" value="F:olfactory receptor activity"/>
    <property type="evidence" value="ECO:0007669"/>
    <property type="project" value="InterPro"/>
</dbReference>
<evidence type="ECO:0000256" key="6">
    <source>
        <dbReference type="ARBA" id="ARBA00022989"/>
    </source>
</evidence>
<dbReference type="STRING" id="13249.T1HCK3"/>
<keyword evidence="4" id="KW-0812">Transmembrane</keyword>
<keyword evidence="6" id="KW-1133">Transmembrane helix</keyword>
<dbReference type="InParanoid" id="T1HCK3"/>
<dbReference type="GO" id="GO:0007165">
    <property type="term" value="P:signal transduction"/>
    <property type="evidence" value="ECO:0007669"/>
    <property type="project" value="UniProtKB-KW"/>
</dbReference>
<evidence type="ECO:0000313" key="11">
    <source>
        <dbReference type="Proteomes" id="UP000015103"/>
    </source>
</evidence>
<evidence type="ECO:0000256" key="5">
    <source>
        <dbReference type="ARBA" id="ARBA00022725"/>
    </source>
</evidence>
<evidence type="ECO:0000256" key="8">
    <source>
        <dbReference type="ARBA" id="ARBA00023170"/>
    </source>
</evidence>
<accession>T1HCK3</accession>
<dbReference type="EnsemblMetazoa" id="RPRC001767-RA">
    <property type="protein sequence ID" value="RPRC001767-PA"/>
    <property type="gene ID" value="RPRC001767"/>
</dbReference>
<dbReference type="InterPro" id="IPR004117">
    <property type="entry name" value="7tm6_olfct_rcpt"/>
</dbReference>
<dbReference type="eggNOG" id="ENOG502RWZC">
    <property type="taxonomic scope" value="Eukaryota"/>
</dbReference>
<keyword evidence="9" id="KW-0807">Transducer</keyword>
<keyword evidence="5" id="KW-0552">Olfaction</keyword>
<reference evidence="10" key="1">
    <citation type="submission" date="2015-05" db="UniProtKB">
        <authorList>
            <consortium name="EnsemblMetazoa"/>
        </authorList>
    </citation>
    <scope>IDENTIFICATION</scope>
</reference>
<name>T1HCK3_RHOPR</name>
<keyword evidence="3" id="KW-0716">Sensory transduction</keyword>
<evidence type="ECO:0000256" key="3">
    <source>
        <dbReference type="ARBA" id="ARBA00022606"/>
    </source>
</evidence>
<proteinExistence type="predicted"/>
<evidence type="ECO:0000256" key="9">
    <source>
        <dbReference type="ARBA" id="ARBA00023224"/>
    </source>
</evidence>
<evidence type="ECO:0000256" key="7">
    <source>
        <dbReference type="ARBA" id="ARBA00023136"/>
    </source>
</evidence>
<evidence type="ECO:0000256" key="4">
    <source>
        <dbReference type="ARBA" id="ARBA00022692"/>
    </source>
</evidence>
<dbReference type="HOGENOM" id="CLU_695548_0_0_1"/>
<dbReference type="Pfam" id="PF02949">
    <property type="entry name" value="7tm_6"/>
    <property type="match status" value="1"/>
</dbReference>
<sequence length="397" mass="46051">KGAMIVNRENIYTGYKIAKHFGIIFDYTCISILQLIRSYGINMIAFFHFLIEIITNYQEYDLLELIEMIHFATLHANCMLMCSTLTFNSRNIIEFTELIKTEFHEEIHTLSAKQKIVVRNTQKFILKFIQISAMVLYCSNAATMLKRPIFYSTKDKISLPFDGWFPFELNSTIRFVGAFTFHLIIGINMVSVHYGMFLTYVVHVLQLCGQFECLSVYIDETFQHAHYSNGKQLQSGSEQREALIKFRTKLIISQHIHLLSYFEMFYMLYSKFLFVAGTTSVALMCTVLYIITDPDVEVKAVFTVFVFLLLPEAVCIGAYCYFGQQLSDTCSAIPETIYFNPWYYESVNIQKYLLNLLTASQRMKIIMAAGLQEFSMKGFSEILKASYSYFNMLQSVR</sequence>
<keyword evidence="7" id="KW-0472">Membrane</keyword>
<dbReference type="FunCoup" id="T1HCK3">
    <property type="interactions" value="92"/>
</dbReference>
<comment type="subcellular location">
    <subcellularLocation>
        <location evidence="1">Cell membrane</location>
        <topology evidence="1">Multi-pass membrane protein</topology>
    </subcellularLocation>
</comment>
<protein>
    <submittedName>
        <fullName evidence="10">Uncharacterized protein</fullName>
    </submittedName>
</protein>
<dbReference type="OMA" id="HANCMLM"/>